<evidence type="ECO:0000313" key="2">
    <source>
        <dbReference type="EMBL" id="PWK92903.1"/>
    </source>
</evidence>
<proteinExistence type="predicted"/>
<dbReference type="RefSeq" id="WP_109721947.1">
    <property type="nucleotide sequence ID" value="NZ_MSZV01000041.1"/>
</dbReference>
<feature type="compositionally biased region" description="Basic and acidic residues" evidence="1">
    <location>
        <begin position="65"/>
        <end position="79"/>
    </location>
</feature>
<protein>
    <submittedName>
        <fullName evidence="2">Uncharacterized protein</fullName>
    </submittedName>
</protein>
<organism evidence="2 3">
    <name type="scientific">Fulvimonas soli</name>
    <dbReference type="NCBI Taxonomy" id="155197"/>
    <lineage>
        <taxon>Bacteria</taxon>
        <taxon>Pseudomonadati</taxon>
        <taxon>Pseudomonadota</taxon>
        <taxon>Gammaproteobacteria</taxon>
        <taxon>Lysobacterales</taxon>
        <taxon>Rhodanobacteraceae</taxon>
        <taxon>Fulvimonas</taxon>
    </lineage>
</organism>
<sequence length="79" mass="8760">MKPETIRLFVPYSTEAPWIVRREVARVGTYASRDEAVSAALAMRLKLIRAWGRAHPPVSVQESDGSWHDVTEGGPDRAG</sequence>
<accession>A0A316III6</accession>
<gene>
    <name evidence="2" type="ORF">C7456_101243</name>
</gene>
<feature type="region of interest" description="Disordered" evidence="1">
    <location>
        <begin position="56"/>
        <end position="79"/>
    </location>
</feature>
<dbReference type="Proteomes" id="UP000245812">
    <property type="component" value="Unassembled WGS sequence"/>
</dbReference>
<dbReference type="AlphaFoldDB" id="A0A316III6"/>
<name>A0A316III6_9GAMM</name>
<keyword evidence="3" id="KW-1185">Reference proteome</keyword>
<dbReference type="EMBL" id="QGHC01000001">
    <property type="protein sequence ID" value="PWK92903.1"/>
    <property type="molecule type" value="Genomic_DNA"/>
</dbReference>
<evidence type="ECO:0000256" key="1">
    <source>
        <dbReference type="SAM" id="MobiDB-lite"/>
    </source>
</evidence>
<dbReference type="OrthoDB" id="5957395at2"/>
<reference evidence="2 3" key="1">
    <citation type="submission" date="2018-05" db="EMBL/GenBank/DDBJ databases">
        <title>Genomic Encyclopedia of Type Strains, Phase IV (KMG-IV): sequencing the most valuable type-strain genomes for metagenomic binning, comparative biology and taxonomic classification.</title>
        <authorList>
            <person name="Goeker M."/>
        </authorList>
    </citation>
    <scope>NUCLEOTIDE SEQUENCE [LARGE SCALE GENOMIC DNA]</scope>
    <source>
        <strain evidence="2 3">DSM 14263</strain>
    </source>
</reference>
<comment type="caution">
    <text evidence="2">The sequence shown here is derived from an EMBL/GenBank/DDBJ whole genome shotgun (WGS) entry which is preliminary data.</text>
</comment>
<evidence type="ECO:0000313" key="3">
    <source>
        <dbReference type="Proteomes" id="UP000245812"/>
    </source>
</evidence>